<feature type="transmembrane region" description="Helical" evidence="7">
    <location>
        <begin position="334"/>
        <end position="356"/>
    </location>
</feature>
<proteinExistence type="predicted"/>
<evidence type="ECO:0000256" key="5">
    <source>
        <dbReference type="ARBA" id="ARBA00022989"/>
    </source>
</evidence>
<feature type="transmembrane region" description="Helical" evidence="7">
    <location>
        <begin position="424"/>
        <end position="444"/>
    </location>
</feature>
<dbReference type="Pfam" id="PF03600">
    <property type="entry name" value="CitMHS"/>
    <property type="match status" value="1"/>
</dbReference>
<organism evidence="9 10">
    <name type="scientific">Methanococcus maripaludis KA1</name>
    <dbReference type="NCBI Taxonomy" id="637914"/>
    <lineage>
        <taxon>Archaea</taxon>
        <taxon>Methanobacteriati</taxon>
        <taxon>Methanobacteriota</taxon>
        <taxon>Methanomada group</taxon>
        <taxon>Methanococci</taxon>
        <taxon>Methanococcales</taxon>
        <taxon>Methanococcaceae</taxon>
        <taxon>Methanococcus</taxon>
    </lineage>
</organism>
<reference evidence="9 10" key="1">
    <citation type="submission" date="2009-06" db="EMBL/GenBank/DDBJ databases">
        <title>Molecular Evidence for Microbiologically Influenced Corrosion from genome of Methanogen.</title>
        <authorList>
            <person name="Ito N."/>
            <person name="Tsurumaru H."/>
            <person name="Shimizu A."/>
            <person name="Harada T."/>
            <person name="Hosoyama A."/>
            <person name="Horikawa H."/>
            <person name="Wakai S."/>
            <person name="Sasaki K."/>
            <person name="Nishijima K."/>
            <person name="Ataku H."/>
            <person name="Yamazaki J."/>
            <person name="Mise M."/>
            <person name="Yamazaki S."/>
            <person name="Tanikawa S."/>
            <person name="Harayama S."/>
            <person name="Fujita N."/>
        </authorList>
    </citation>
    <scope>NUCLEOTIDE SEQUENCE [LARGE SCALE GENOMIC DNA]</scope>
    <source>
        <strain evidence="10">KA1 ( NBRC 102054)</strain>
    </source>
</reference>
<dbReference type="GeneID" id="41278573"/>
<evidence type="ECO:0000256" key="1">
    <source>
        <dbReference type="ARBA" id="ARBA00004141"/>
    </source>
</evidence>
<keyword evidence="4" id="KW-0677">Repeat</keyword>
<keyword evidence="6 7" id="KW-0472">Membrane</keyword>
<name>A0A2Z5PLG4_METMI</name>
<sequence length="446" mass="46904">MKKALILLVLAVFLIGFTKIAYVDEESADGINSQKAIITLIILGTAAVLFFTEALPLPVTAMLVPVALSFPGIDILSSSRAFADFGNKWVVLFMAAFILGEAVFRTGFADKIGQLTVKAAGKSQLKLMLLVMLAIGTMSAFLSNTGTTAAFIPIVMGICVSASLKPGKLLIPMAYAASLGGTLTLIGTPPNGLVNDALEKSGIAPFGFFEFAKIGILIFIVGILYYGTIGHKLLPESKAKAKDFVSDTLKYRTNKMWIATLVFTFVVLMTATGTIPLVTAFMLGACMVVMTGCITMQEAFNSISWTTIFLFAGMLPLGSAMAATGAATMIANTVITYVHSPLALLAAAYILTVLITEVMSNTATAALVMPLGIALADAFDVSAKPILMAIAVAASSCFLTPIATPPNMIILGPGGYSFKDYAKSGWPLEILCAVVAIAVIPMIWPF</sequence>
<dbReference type="PANTHER" id="PTHR43652">
    <property type="entry name" value="BASIC AMINO ACID ANTIPORTER YFCC-RELATED"/>
    <property type="match status" value="1"/>
</dbReference>
<accession>A0A2Z5PLG4</accession>
<keyword evidence="5 7" id="KW-1133">Transmembrane helix</keyword>
<dbReference type="Proteomes" id="UP000264208">
    <property type="component" value="Chromosome"/>
</dbReference>
<dbReference type="GO" id="GO:0005886">
    <property type="term" value="C:plasma membrane"/>
    <property type="evidence" value="ECO:0007669"/>
    <property type="project" value="TreeGrafter"/>
</dbReference>
<dbReference type="AlphaFoldDB" id="A0A2Z5PLG4"/>
<keyword evidence="3 7" id="KW-0812">Transmembrane</keyword>
<dbReference type="PANTHER" id="PTHR43652:SF2">
    <property type="entry name" value="BASIC AMINO ACID ANTIPORTER YFCC-RELATED"/>
    <property type="match status" value="1"/>
</dbReference>
<feature type="transmembrane region" description="Helical" evidence="7">
    <location>
        <begin position="85"/>
        <end position="104"/>
    </location>
</feature>
<feature type="transmembrane region" description="Helical" evidence="7">
    <location>
        <begin position="362"/>
        <end position="379"/>
    </location>
</feature>
<evidence type="ECO:0000313" key="10">
    <source>
        <dbReference type="Proteomes" id="UP000264208"/>
    </source>
</evidence>
<feature type="transmembrane region" description="Helical" evidence="7">
    <location>
        <begin position="208"/>
        <end position="228"/>
    </location>
</feature>
<evidence type="ECO:0000256" key="4">
    <source>
        <dbReference type="ARBA" id="ARBA00022737"/>
    </source>
</evidence>
<feature type="domain" description="Citrate transporter-like" evidence="8">
    <location>
        <begin position="48"/>
        <end position="393"/>
    </location>
</feature>
<evidence type="ECO:0000256" key="7">
    <source>
        <dbReference type="SAM" id="Phobius"/>
    </source>
</evidence>
<feature type="transmembrane region" description="Helical" evidence="7">
    <location>
        <begin position="302"/>
        <end position="322"/>
    </location>
</feature>
<dbReference type="KEGG" id="mmak:MMKA1_01570"/>
<dbReference type="InterPro" id="IPR004680">
    <property type="entry name" value="Cit_transptr-like_dom"/>
</dbReference>
<evidence type="ECO:0000256" key="2">
    <source>
        <dbReference type="ARBA" id="ARBA00022448"/>
    </source>
</evidence>
<dbReference type="CDD" id="cd01115">
    <property type="entry name" value="SLC13_permease"/>
    <property type="match status" value="1"/>
</dbReference>
<dbReference type="EMBL" id="AP011526">
    <property type="protein sequence ID" value="BAP60274.1"/>
    <property type="molecule type" value="Genomic_DNA"/>
</dbReference>
<evidence type="ECO:0000259" key="8">
    <source>
        <dbReference type="Pfam" id="PF03600"/>
    </source>
</evidence>
<comment type="subcellular location">
    <subcellularLocation>
        <location evidence="1">Membrane</location>
        <topology evidence="1">Multi-pass membrane protein</topology>
    </subcellularLocation>
</comment>
<dbReference type="RefSeq" id="WP_146777906.1">
    <property type="nucleotide sequence ID" value="NZ_AP011526.1"/>
</dbReference>
<feature type="transmembrane region" description="Helical" evidence="7">
    <location>
        <begin position="33"/>
        <end position="52"/>
    </location>
</feature>
<feature type="transmembrane region" description="Helical" evidence="7">
    <location>
        <begin position="169"/>
        <end position="188"/>
    </location>
</feature>
<keyword evidence="2" id="KW-0813">Transport</keyword>
<protein>
    <submittedName>
        <fullName evidence="9">Putative divalent ion symporter</fullName>
    </submittedName>
</protein>
<feature type="transmembrane region" description="Helical" evidence="7">
    <location>
        <begin position="386"/>
        <end position="404"/>
    </location>
</feature>
<feature type="transmembrane region" description="Helical" evidence="7">
    <location>
        <begin position="125"/>
        <end position="142"/>
    </location>
</feature>
<dbReference type="GO" id="GO:0055085">
    <property type="term" value="P:transmembrane transport"/>
    <property type="evidence" value="ECO:0007669"/>
    <property type="project" value="InterPro"/>
</dbReference>
<evidence type="ECO:0000313" key="9">
    <source>
        <dbReference type="EMBL" id="BAP60274.1"/>
    </source>
</evidence>
<dbReference type="InterPro" id="IPR051679">
    <property type="entry name" value="DASS-Related_Transporters"/>
</dbReference>
<feature type="transmembrane region" description="Helical" evidence="7">
    <location>
        <begin position="257"/>
        <end position="290"/>
    </location>
</feature>
<evidence type="ECO:0000256" key="3">
    <source>
        <dbReference type="ARBA" id="ARBA00022692"/>
    </source>
</evidence>
<gene>
    <name evidence="9" type="ORF">MMKA1_01570</name>
</gene>
<evidence type="ECO:0000256" key="6">
    <source>
        <dbReference type="ARBA" id="ARBA00023136"/>
    </source>
</evidence>